<dbReference type="GO" id="GO:0016020">
    <property type="term" value="C:membrane"/>
    <property type="evidence" value="ECO:0007669"/>
    <property type="project" value="UniProtKB-SubCell"/>
</dbReference>
<dbReference type="STRING" id="623281.SAMN05421747_11351"/>
<feature type="transmembrane region" description="Helical" evidence="6">
    <location>
        <begin position="269"/>
        <end position="287"/>
    </location>
</feature>
<name>A0A1I1JZN2_9SPHI</name>
<dbReference type="InterPro" id="IPR011701">
    <property type="entry name" value="MFS"/>
</dbReference>
<reference evidence="8 9" key="1">
    <citation type="submission" date="2016-10" db="EMBL/GenBank/DDBJ databases">
        <authorList>
            <person name="de Groot N.N."/>
        </authorList>
    </citation>
    <scope>NUCLEOTIDE SEQUENCE [LARGE SCALE GENOMIC DNA]</scope>
    <source>
        <strain evidence="8 9">DSM 22900</strain>
    </source>
</reference>
<comment type="subcellular location">
    <subcellularLocation>
        <location evidence="1">Membrane</location>
        <topology evidence="1">Multi-pass membrane protein</topology>
    </subcellularLocation>
</comment>
<accession>A0A1I1JZN2</accession>
<evidence type="ECO:0000256" key="5">
    <source>
        <dbReference type="ARBA" id="ARBA00023136"/>
    </source>
</evidence>
<evidence type="ECO:0000256" key="6">
    <source>
        <dbReference type="SAM" id="Phobius"/>
    </source>
</evidence>
<feature type="domain" description="Major facilitator superfamily (MFS) profile" evidence="7">
    <location>
        <begin position="19"/>
        <end position="414"/>
    </location>
</feature>
<evidence type="ECO:0000259" key="7">
    <source>
        <dbReference type="PROSITE" id="PS50850"/>
    </source>
</evidence>
<dbReference type="EMBL" id="FOLL01000013">
    <property type="protein sequence ID" value="SFC51958.1"/>
    <property type="molecule type" value="Genomic_DNA"/>
</dbReference>
<dbReference type="OrthoDB" id="9815624at2"/>
<feature type="transmembrane region" description="Helical" evidence="6">
    <location>
        <begin position="14"/>
        <end position="32"/>
    </location>
</feature>
<evidence type="ECO:0000256" key="4">
    <source>
        <dbReference type="ARBA" id="ARBA00022989"/>
    </source>
</evidence>
<dbReference type="Proteomes" id="UP000199577">
    <property type="component" value="Unassembled WGS sequence"/>
</dbReference>
<feature type="transmembrane region" description="Helical" evidence="6">
    <location>
        <begin position="170"/>
        <end position="192"/>
    </location>
</feature>
<feature type="transmembrane region" description="Helical" evidence="6">
    <location>
        <begin position="228"/>
        <end position="249"/>
    </location>
</feature>
<feature type="transmembrane region" description="Helical" evidence="6">
    <location>
        <begin position="110"/>
        <end position="130"/>
    </location>
</feature>
<organism evidence="8 9">
    <name type="scientific">Parapedobacter composti</name>
    <dbReference type="NCBI Taxonomy" id="623281"/>
    <lineage>
        <taxon>Bacteria</taxon>
        <taxon>Pseudomonadati</taxon>
        <taxon>Bacteroidota</taxon>
        <taxon>Sphingobacteriia</taxon>
        <taxon>Sphingobacteriales</taxon>
        <taxon>Sphingobacteriaceae</taxon>
        <taxon>Parapedobacter</taxon>
    </lineage>
</organism>
<feature type="transmembrane region" description="Helical" evidence="6">
    <location>
        <begin position="322"/>
        <end position="343"/>
    </location>
</feature>
<protein>
    <submittedName>
        <fullName evidence="8">Predicted arabinose efflux permease, MFS family</fullName>
    </submittedName>
</protein>
<evidence type="ECO:0000313" key="9">
    <source>
        <dbReference type="Proteomes" id="UP000199577"/>
    </source>
</evidence>
<evidence type="ECO:0000256" key="1">
    <source>
        <dbReference type="ARBA" id="ARBA00004141"/>
    </source>
</evidence>
<keyword evidence="3 6" id="KW-0812">Transmembrane</keyword>
<evidence type="ECO:0000256" key="3">
    <source>
        <dbReference type="ARBA" id="ARBA00022692"/>
    </source>
</evidence>
<dbReference type="SUPFAM" id="SSF103473">
    <property type="entry name" value="MFS general substrate transporter"/>
    <property type="match status" value="1"/>
</dbReference>
<dbReference type="InterPro" id="IPR020846">
    <property type="entry name" value="MFS_dom"/>
</dbReference>
<dbReference type="RefSeq" id="WP_090974152.1">
    <property type="nucleotide sequence ID" value="NZ_FOLL01000013.1"/>
</dbReference>
<keyword evidence="2" id="KW-0813">Transport</keyword>
<keyword evidence="4 6" id="KW-1133">Transmembrane helix</keyword>
<dbReference type="AlphaFoldDB" id="A0A1I1JZN2"/>
<gene>
    <name evidence="8" type="ORF">SAMN05421747_11351</name>
</gene>
<dbReference type="PANTHER" id="PTHR23505">
    <property type="entry name" value="SPINSTER"/>
    <property type="match status" value="1"/>
</dbReference>
<dbReference type="InterPro" id="IPR044770">
    <property type="entry name" value="MFS_spinster-like"/>
</dbReference>
<dbReference type="Pfam" id="PF07690">
    <property type="entry name" value="MFS_1"/>
    <property type="match status" value="1"/>
</dbReference>
<dbReference type="PROSITE" id="PS50850">
    <property type="entry name" value="MFS"/>
    <property type="match status" value="1"/>
</dbReference>
<sequence>MNTLASKGITAKTWYPWLLVGALWLIAFLNYLDRILITSMRDPIVAEFTLDDAQFGLLTSVFLWSYGIFSPFGGFLADKYSRRNVIILSVMVWSAATVWTGWVSSFEEMIAARIVMGISEAFYIPAGLALITDYHRGKTRSLATGIHFSGLYTGLALGGVGGYIAELWGWRYGFHVFGFFGCLYAVALLFILRDRKAEPDSETVREEKPSQQVSFSASVRSLVNERSYLIVLFYFVVLGVANWLVYAWLPTFLKDRFALGLGEAGISATLYPQIGSFIGVLLGGIWADRWSKVNPRSRILVILIGFTVGAPFLMLMSWTSLFLIAVVALFFFGMARGFSDANLMPVVRQVADSRYAATAYGVLNFLSTIVGGLMVYVGGALKDAQIDLAIIYMIAAGLLLLATWSLIFVKVKRES</sequence>
<dbReference type="Gene3D" id="1.20.1250.20">
    <property type="entry name" value="MFS general substrate transporter like domains"/>
    <property type="match status" value="2"/>
</dbReference>
<keyword evidence="9" id="KW-1185">Reference proteome</keyword>
<feature type="transmembrane region" description="Helical" evidence="6">
    <location>
        <begin position="355"/>
        <end position="377"/>
    </location>
</feature>
<dbReference type="PANTHER" id="PTHR23505:SF79">
    <property type="entry name" value="PROTEIN SPINSTER"/>
    <property type="match status" value="1"/>
</dbReference>
<proteinExistence type="predicted"/>
<evidence type="ECO:0000313" key="8">
    <source>
        <dbReference type="EMBL" id="SFC51958.1"/>
    </source>
</evidence>
<feature type="transmembrane region" description="Helical" evidence="6">
    <location>
        <begin position="299"/>
        <end position="316"/>
    </location>
</feature>
<feature type="transmembrane region" description="Helical" evidence="6">
    <location>
        <begin position="85"/>
        <end position="104"/>
    </location>
</feature>
<dbReference type="InterPro" id="IPR036259">
    <property type="entry name" value="MFS_trans_sf"/>
</dbReference>
<evidence type="ECO:0000256" key="2">
    <source>
        <dbReference type="ARBA" id="ARBA00022448"/>
    </source>
</evidence>
<feature type="transmembrane region" description="Helical" evidence="6">
    <location>
        <begin position="142"/>
        <end position="164"/>
    </location>
</feature>
<feature type="transmembrane region" description="Helical" evidence="6">
    <location>
        <begin position="389"/>
        <end position="409"/>
    </location>
</feature>
<keyword evidence="5 6" id="KW-0472">Membrane</keyword>
<dbReference type="GO" id="GO:0022857">
    <property type="term" value="F:transmembrane transporter activity"/>
    <property type="evidence" value="ECO:0007669"/>
    <property type="project" value="InterPro"/>
</dbReference>